<dbReference type="Pfam" id="PF03160">
    <property type="entry name" value="Calx-beta"/>
    <property type="match status" value="29"/>
</dbReference>
<dbReference type="GO" id="GO:0016020">
    <property type="term" value="C:membrane"/>
    <property type="evidence" value="ECO:0007669"/>
    <property type="project" value="InterPro"/>
</dbReference>
<feature type="region of interest" description="Disordered" evidence="4">
    <location>
        <begin position="3873"/>
        <end position="3893"/>
    </location>
</feature>
<feature type="region of interest" description="Disordered" evidence="4">
    <location>
        <begin position="2000"/>
        <end position="2020"/>
    </location>
</feature>
<feature type="compositionally biased region" description="Acidic residues" evidence="4">
    <location>
        <begin position="344"/>
        <end position="353"/>
    </location>
</feature>
<reference evidence="6" key="2">
    <citation type="submission" date="2021-04" db="EMBL/GenBank/DDBJ databases">
        <title>Isolation and characterization of a novel species of the genus Sulfurimonas.</title>
        <authorList>
            <person name="Fukui M."/>
        </authorList>
    </citation>
    <scope>NUCLEOTIDE SEQUENCE</scope>
    <source>
        <strain evidence="6">H1576</strain>
    </source>
</reference>
<proteinExistence type="predicted"/>
<dbReference type="PROSITE" id="PS50234">
    <property type="entry name" value="VWFA"/>
    <property type="match status" value="1"/>
</dbReference>
<dbReference type="PANTHER" id="PTHR46682">
    <property type="entry name" value="ADHESION G-PROTEIN COUPLED RECEPTOR V1"/>
    <property type="match status" value="1"/>
</dbReference>
<feature type="region of interest" description="Disordered" evidence="4">
    <location>
        <begin position="605"/>
        <end position="643"/>
    </location>
</feature>
<dbReference type="PANTHER" id="PTHR46682:SF1">
    <property type="entry name" value="ADHESION G-PROTEIN COUPLED RECEPTOR V1"/>
    <property type="match status" value="1"/>
</dbReference>
<dbReference type="Proteomes" id="UP000671852">
    <property type="component" value="Chromosome"/>
</dbReference>
<dbReference type="SUPFAM" id="SSF141072">
    <property type="entry name" value="CalX-like"/>
    <property type="match status" value="31"/>
</dbReference>
<dbReference type="EMBL" id="CP046072">
    <property type="protein sequence ID" value="QSZ42096.1"/>
    <property type="molecule type" value="Genomic_DNA"/>
</dbReference>
<protein>
    <recommendedName>
        <fullName evidence="5">VWFA domain-containing protein</fullName>
    </recommendedName>
</protein>
<evidence type="ECO:0000256" key="4">
    <source>
        <dbReference type="SAM" id="MobiDB-lite"/>
    </source>
</evidence>
<dbReference type="CDD" id="cd00198">
    <property type="entry name" value="vWFA"/>
    <property type="match status" value="1"/>
</dbReference>
<keyword evidence="7" id="KW-1185">Reference proteome</keyword>
<dbReference type="SMART" id="SM00327">
    <property type="entry name" value="VWA"/>
    <property type="match status" value="1"/>
</dbReference>
<dbReference type="RefSeq" id="WP_207560911.1">
    <property type="nucleotide sequence ID" value="NZ_CP046072.1"/>
</dbReference>
<feature type="region of interest" description="Disordered" evidence="4">
    <location>
        <begin position="471"/>
        <end position="505"/>
    </location>
</feature>
<reference evidence="6" key="1">
    <citation type="submission" date="2019-11" db="EMBL/GenBank/DDBJ databases">
        <authorList>
            <person name="Kojima H."/>
        </authorList>
    </citation>
    <scope>NUCLEOTIDE SEQUENCE</scope>
    <source>
        <strain evidence="6">H1576</strain>
    </source>
</reference>
<sequence length="6124" mass="626419">MSKIIGYVTKIEGEFKAINADGVERVLLIGDAIFEGEKVVGDGNVNSSIVVALEENSGEIVLAGNEPLLFDTSLFEAAFLDEEVAFEDDEYFDDLMGDIDQMDEVETASGEESSTTPEGELNLDFKARDGKETDANTALGNAKFKQDEIKFDDDLEPVDSPVLVKSQSYSDVPDYKEKAPEDIETETAGNIPLDIVSVLPPVITPPVEDVPDVIPFVPTIVSPDLSINNVVVEEGSSANFVLAFSEKPNSVFNVKLQLTTDNGTAEPIDISSDMIVTTSTGKVISQNSDGTYAVPVGATSLKISVPTTADNIYEGDETFSLFATSELTPDVTVSGEGTITDNGTGDDGDDPEDPNTPPSVDNDKPQMVITPVTVEEGSTATFAVTVGQAEDPYNVTFTPTTATGSAESTDINPVIVVKDSNGNVIPQNTDGSYTVPAGETKLTVEVPTTTDGVYENEETFVLGGKTEFMPSETTAVGTITDNGTGDDGDDPEDPNTPPSVDNDKPQMVISDVTIEEGSNAVFAVTVGEAEDNYTVTFNTTTNGTAEATDITTPIIINGTTVNAVAGVYSYTVTAGTTSFNVEVPTTDDNIYEGSETFELNGKTEFMTSDTSGTGTITDNGTGPDGGDENDVGPVFDPGTPDNDTTSFSIGDVSISEGGLMTFTVTRVGDAEASQTIDFATSIEAGDNAEAIDFTGNSGTLTFATGVTSQTFTVQTTQDVPYEGSETFTATLSNNSVGSTITDGVATGTIKDDGTGDGPFNPGPNADNDTTSFSIGDVSISEGGLMTFTVTRVGDAEASQTIDFATSIEAGDNAEAIDFTGNSGTLTFATGVTSQTFTVQTTQDVPYEGSETFTATLSNNSTGSTITDAVATGTIKDDGTGDGPFNPGPNADNDTTSFSIGDVSISEGGLMTFTVTRVGDAEASQTIDFATSIEAGDNAEAIDFTGNSGTLTFASGVTSQTFTVQTTQDVPYEGSETFTATLSNSSTGSTITDGVATGTIKDDGTGDGPFNPGPNADNDTTSFSIGDVSISEGGLMTFTVTRVGDAEASQTIDFATSIEAGDNAESIDFTGNSGTLTFASGVTSQTFTVQTTQDVPYEGSETFTATLSNNSTGSTITDAVATGTIKDDGTGDGPFNPGPNADNDTTSFSIGDVSISEGGLMTFTVTRVGDAEASQTIDFATSIEAGDNAEAIDFTGNSGTLTFASGVTSQTFTVQTTQDVPYEGSETFTATLSNNSTGSTITDAVATGTIKDDGTGDGPFNPGPNADNDTTSFSIGDVSISEGGLMTFTVTRVGDAEASQTIDFATSIEAGDNAESIDFTGNSGTLTFASGVTSQTFTVQTTQDVPYEGSETFTATLSNNSTGSTITDAVATGTIKDDGTGDGPFNPGPNADNDTTSFSIGDVSISEGGLMTFTVTRVGDAEASQTIDFATSIEAGDNAEAIDFTGNSGTLTFATGVTSQTFTVQTTQDVPYEGSETFTATLSNNSVGSTITDGVATGTIKDDGTGDGPFNPGPNADNDTTSFSIGDVSISEGGLMTFTVTRVGDAEASQTIDFATSIEAGDNAESIDFTGNSGTLTFASGVTSQTFTVQTTQDVPYEGSETFTATLSNNSVGSTITDGVATGTIKDDGTGDGPFNPGPNADNDTTSFSIGDVSISEGGLMTFTVTRVGDAEASQTIDFATSIEAGDNAEAIDFTANTGTLTFASGVTSQTFTVQTTQDVPYEGSETFTATLSNNSVGSTITDGVATGTIKDDGTGDGPFNPGPNADNDTTSFSIGDVSISEGGLMTFTVTRVGDAEADQTIDFATSIEAGDNAEAIDFTANTGTLTFATGVTSQTFTVQTTQDVPYEGSETFTATLSNNSVGSTITDGVATGTIKDDGTGDGPFNPGPNADNDTTSFSIGDVSISEGGLMTFTVTRVGDAEADQTIDFATSIEAGDNAEAIDFTANTGTLTFASGVTSQTFTVQTTQDVPYEGSETFTATLSNNSTGSTITDAVATGTIKDDGTGDGPFNPGPNADNDTTSFSIGDVSISEGGLMTFTVTRVGDAEASQTIDFATSIEAGDNAEAIDFTGNSGTLTFATGVTSQTFTVQTTQDVPYEGSETFTATLSNNSVGSTITDGVATGTIKDDGTGDGPFNPGPNADNDTTSFSIGDVSISEGGLMTFTVTRVGDAEADQTIDFATSIEAGDNAEAIDFTGNSGTLTFATGVTSQTFTVQTTQDVPYEGSETFTATLSNNSTGSTITDAVATGTIKDDGTGDGPFNPGPNADNDTTSFSIGDVSISEGGLMTFTVTRVGDAEASQTIDFATSIEAGDNAEAIDFTGNSGTLTFASGVTSQTFTVQTTQDVPYEGSETFTATLSNNSTGSTITDAVATGTIKDDGTGDGPFNPGPNADNDTTSFSIGDVSISEGGLMTFTVTRVGDAEASQTIDFATSIEAGDNAESIDFTGNSGTLTFASGVTSQTFTVQTTQDVPYEGSETFTATLSNNSTGSTITDAVATGTIKDDGTGDGPFNPGPNADNDTTSFSIGDVSISEGGLMTFTVTRVGDAEASQTIDFATSIEAGDNAEAIDFTGNSGTLTFATGVTSQTFTVQTTQDVPYEGSETFTATLSNNSVGSTITDGVATGTIKDDGTGDGPFNPGPNADNDTTSFSIGDVSISEGGLMTFTVTRVGDAEASQTIDFATSIEAGDNAEAIDFTGNSGTLTFATGVTSQTFTVQTTQDVPYEGSETFTATLSNNSTGSTITDAVATGTIKDDGTGDGPFNPGPNADNDTTSFSIGDVSISEGGLMTFTVTRVGDAEASQTIDFATSIEAGDNAEAIDFTGNSGTLTFASGVTSQTFTVQTTQDVPYEGSETFTATLSNNSTGSTITDAVATGTIKDDGTGDGPFNPGPNADNDTTSFSIGDVSISEGGLMTFTVTRVGDAEASQTIDFATSIEAGDNAESIDFTGNSGTLTFASGVTSQTFTVQTTQDVPYEGSETFTATLSNNSTGSTITDAVATGTIKDDGTGDGPFNPGPNADNDTTSFSIGDVSISEGGLMTFTVTRVGDAEASQTIDFATSIEAGDNAEAIDFTGNSGTLTFATGVTSQTFTVQTTQDVPYEGSETFTATLSNNSVGSTITDGVATGTIKDDGTGDGPFNPGPNADNDTTSFSIGDVSISEGGLMTFTVTRVGDAEASQTIDFATSIEAGDNAEAIDFTGNSGTLTFATGVTSQTFTVQTTQDVPYEGSETFTATLSNNSVGSTITDGVATGTIKDDGTGDGPFNPGPNADNDTTSFSIGDVSISEGGLMTFTVTRVGDAEASQTIDFATSIEAGDNAEAIDFTGNSGTLTFATGVTSQTFTVQTTQDVPYEGSETFTATLSNNSTGSTITDAVATGTIKDDGTGDGPFNPGPNADNDTTSFSIGDVSISEGGLMTFTVTRVGDAEASQTIDFATSIEAGDNAEAIDFTANTGTLTFASGVTSQTFTVQTTQDVPYEGSETFTATLSNNSVGSTITDGVATGTIKDDGTGDGPFNPGPNADNDTTSFSIGDVSISEGGLMTFTVTRVGDAEADQTIDFATSIEAGDNAEAIDFTANTGTLTFATGVTSQTFTVQTTQDVPYEGSETFTATLSNNSVGSTITDGVATGTIKDDGTGDGPFNPGPNADNDTTSFSIGDVSISEGGLMTFTVTRVGDAEASQTIDFATSIEAGDNAEAIDFTGNSGTLTFATGVTSQTFTVQTTQDVPYEGSETFTATLSNNSVGSTITDGVATGTIKDDGTGDGPFNPGPNADNDTTSFSIGDVSISEGGLMTFTVTRVGDAEASQTIDFATSIEAGDNAEAIDFTGNSGTLTFATGVTSQTFTVQTTQDVPYEGSETFTATLSNNSVGSTITDGVATGTIKDDGTGDGPFNPGPNADNDRPTLSINSVNVNEASKAEFSVSISNLSVEDVVFDLSTSDGTALVAQPDYTNSFEVSTDGGTIWNSATSATIAAGSTSILVRVPTNADVLNEGSETFDLVATVTAGTTTNVSASGTATILDNYTSASIGTPTDVAVDEDDLADGNDDTKETLIKSGDLDITAGTDTFDTVFNGITDGQNSGLTSNSAIVYYYLDTSSQNLTASTSTTAGGIATGNTIFTVGLTNTTDAATAGYTFELTDAIDHVTANGENVETIDFGFKVQEDNNTDNATSTFSVSITDDIPLLNNAVDTLNIGPSTFNVVIIMDISGSMAWDFTYPDGGGNTSGDERMNAAINSANAMIDAYNELGEVNVMVTKFTDYALVIQSAGSNWLSASTAKTEISALSPDAGTWYDTALSTTYNAYITDLANGDVPTADYTYVYFLSDGEPTPTHEPTDELADWATFINGVDALDVVGITASVATATLNDVAGVGDANFTKEGSVYTVTSEAEMQAKLVDSTTVVEVGNIISNGATILIDEGADGAYVQSIVIGSKTYTYSGNSITNNVDATVIAGSVMDVATTLTNGTDPIGSSIKVDFSDGSYSYTINSTLGNAAYSEVLSIVVVDNDGDPITKTLTFDVNTSSGLPVIDLDLSNDNDTGNTVNFQTTFTEGGSAVSIADTDSSVTDADSINMASATIVLTNAETGDTLDVSSVAGLTTAVDTATPGVITVILTGSDTLANYETAIEAITFSNSSDNPNTTDRIITVKVNDGSNDSALATSTISVAGVNDAPTLDLDANDDNDTGSTVNFQTTFTEGAGAISISDVDSLIADIDDTNIESATIVLTNAKTDDALSVAAVVGLTTNIDTFVSGVITVTLTGSDTLANYQTAIEAITFNNTNANPDTTDRVITVKVNDGDVDSNVAATTISVSATNSPTVVNVDTDSTDEDTTLTVNAAGGVLSNDSDVDDTLTVASFTVDTDGNATQESFTAGQIATIVGKGTLQINTDGGYVFTPVADYNGAVPTATYTTNTGSNSTLDITVNPVNDAAILDLDSNDSTTAANSKDFTTSYALGEVGVSIGDVDVAISDVDDTNIESATITLTNKQVGDILFDGNLPTGITASAYNATTGIMTLSGSATLAEYETAIEAIKFYNSNTGADTTARTVTVVVNDGTDNSNTATTTIDVATNALSVRAPEVVEEGKSAIFIVELKTTIDGSGAKIYLTTGGVATSGSDYETQLMYESSPGVWTNVLSDGSGEYVVIPNGETRADIKVKTIDDSPTSDDGESLTLTATIDAAGSGTLTSLANTVASAGTTITEFPSLTVSAPNSVTEGSSAIFEVALTNTKATTTDVTLALSGEAISGTDYLATYEYSLDEGATWVNVSGAVTMAASATIIPSFLVRVTTSTDALTEGNESLVLTATTTDAAISPAGNSVSGDTVIVDALTLSISEEKDGVAIANTTTVTTAADANYNYIKSGEGANGSVTDNGDGTLTYTANTDFSGTDTFSYVKVDKVTGERTGATANVTVTAVADTPDITISFNEAIIENIIDSNAWNLIDTNGSVGTTEDVSAGVLVDTSISFDIGKGDFVYQSFDTVLSGFFDIDISYTNGGLTIYGGTLSGTDIVSISQISVGQLTSGVAESVDMTGFDTILVSNVNSSAANITSFAAQETVGATNTMYDVNITNYLADTDTQSAQNEELQDVTLVVQDNTGTKIDSTDFFNQGSYNTTTDTWTFIQTQLVGLTITVTNTLASNGFKLVSTATSQELSNSDTASATVTLDIISSNDTPIIGDNTLIMANEVGFSGTISESIDTYFSTDGGNTFTWDTAKSNIPDLYVGGELVVNTYNSVAGTVTGSTTTSGTVYTVTIAPADGDNDIATGGSTVTYNQPSALLGVEVKIDGGIVLPGGGNNDTIILGFNNTDGSDSGVNAIVVAHDLIEDTAAEISSPTPEHTVNTNNFYIGVDSNNMNAGQQLIFDFATVGSDGSGNSSTANEVSSMDIKLFNFGSEKSGDELYITVKTATTTETILLTQDSDYTTELEYTVKSANSHAITSVEFLAGNESSFKLGIQGISAIDYNTDFDMTLAYAITDADGDSDIGSVTISLDGDEVVVYDSTKTSIDAGDEQTGITATDDTLVFSGATLNEGIDFSTIANDKVKNFEVIDLNSDADSGNDAHTLTNLSLADVVGLTDVNNELKIDGDSGDTVNVLDEGGNTWTKGGPVTEGANTYDTYTNSGDASVTVKIDTDINDNII</sequence>
<keyword evidence="2" id="KW-0677">Repeat</keyword>
<dbReference type="KEGG" id="saqt:GJV85_08220"/>
<dbReference type="InterPro" id="IPR026919">
    <property type="entry name" value="ADGRV1"/>
</dbReference>
<dbReference type="Gene3D" id="2.60.40.1200">
    <property type="match status" value="1"/>
</dbReference>
<feature type="domain" description="VWFA" evidence="5">
    <location>
        <begin position="4191"/>
        <end position="4390"/>
    </location>
</feature>
<feature type="region of interest" description="Disordered" evidence="4">
    <location>
        <begin position="330"/>
        <end position="366"/>
    </location>
</feature>
<dbReference type="GO" id="GO:0004930">
    <property type="term" value="F:G protein-coupled receptor activity"/>
    <property type="evidence" value="ECO:0007669"/>
    <property type="project" value="InterPro"/>
</dbReference>
<organism evidence="6 7">
    <name type="scientific">Sulfurimonas aquatica</name>
    <dbReference type="NCBI Taxonomy" id="2672570"/>
    <lineage>
        <taxon>Bacteria</taxon>
        <taxon>Pseudomonadati</taxon>
        <taxon>Campylobacterota</taxon>
        <taxon>Epsilonproteobacteria</taxon>
        <taxon>Campylobacterales</taxon>
        <taxon>Sulfurimonadaceae</taxon>
        <taxon>Sulfurimonas</taxon>
    </lineage>
</organism>
<accession>A0A975GCV4</accession>
<dbReference type="SUPFAM" id="SSF53300">
    <property type="entry name" value="vWA-like"/>
    <property type="match status" value="1"/>
</dbReference>
<evidence type="ECO:0000313" key="6">
    <source>
        <dbReference type="EMBL" id="QSZ42096.1"/>
    </source>
</evidence>
<feature type="compositionally biased region" description="Low complexity" evidence="4">
    <location>
        <begin position="607"/>
        <end position="621"/>
    </location>
</feature>
<keyword evidence="1" id="KW-0732">Signal</keyword>
<feature type="compositionally biased region" description="Acidic residues" evidence="4">
    <location>
        <begin position="484"/>
        <end position="493"/>
    </location>
</feature>
<keyword evidence="3" id="KW-0106">Calcium</keyword>
<evidence type="ECO:0000259" key="5">
    <source>
        <dbReference type="PROSITE" id="PS50234"/>
    </source>
</evidence>
<dbReference type="SMART" id="SM00237">
    <property type="entry name" value="Calx_beta"/>
    <property type="match status" value="26"/>
</dbReference>
<dbReference type="InterPro" id="IPR002035">
    <property type="entry name" value="VWF_A"/>
</dbReference>
<evidence type="ECO:0000256" key="1">
    <source>
        <dbReference type="ARBA" id="ARBA00022729"/>
    </source>
</evidence>
<dbReference type="InterPro" id="IPR038081">
    <property type="entry name" value="CalX-like_sf"/>
</dbReference>
<evidence type="ECO:0000313" key="7">
    <source>
        <dbReference type="Proteomes" id="UP000671852"/>
    </source>
</evidence>
<dbReference type="InterPro" id="IPR003644">
    <property type="entry name" value="Calx_beta"/>
</dbReference>
<dbReference type="Gene3D" id="2.60.40.2030">
    <property type="match status" value="30"/>
</dbReference>
<evidence type="ECO:0000256" key="2">
    <source>
        <dbReference type="ARBA" id="ARBA00022737"/>
    </source>
</evidence>
<dbReference type="InterPro" id="IPR036465">
    <property type="entry name" value="vWFA_dom_sf"/>
</dbReference>
<gene>
    <name evidence="6" type="ORF">GJV85_08220</name>
</gene>
<name>A0A975GCV4_9BACT</name>
<evidence type="ECO:0000256" key="3">
    <source>
        <dbReference type="ARBA" id="ARBA00022837"/>
    </source>
</evidence>